<keyword evidence="3" id="KW-1185">Reference proteome</keyword>
<dbReference type="PANTHER" id="PTHR10044:SF139">
    <property type="entry name" value="DEATH-ASSOCIATED INHIBITOR OF APOPTOSIS 2"/>
    <property type="match status" value="1"/>
</dbReference>
<feature type="non-terminal residue" evidence="1">
    <location>
        <position position="1"/>
    </location>
</feature>
<evidence type="ECO:0000313" key="2">
    <source>
        <dbReference type="EnsemblMetazoa" id="CapteP139403"/>
    </source>
</evidence>
<dbReference type="PANTHER" id="PTHR10044">
    <property type="entry name" value="INHIBITOR OF APOPTOSIS"/>
    <property type="match status" value="1"/>
</dbReference>
<proteinExistence type="predicted"/>
<reference evidence="1 3" key="2">
    <citation type="journal article" date="2013" name="Nature">
        <title>Insights into bilaterian evolution from three spiralian genomes.</title>
        <authorList>
            <person name="Simakov O."/>
            <person name="Marletaz F."/>
            <person name="Cho S.J."/>
            <person name="Edsinger-Gonzales E."/>
            <person name="Havlak P."/>
            <person name="Hellsten U."/>
            <person name="Kuo D.H."/>
            <person name="Larsson T."/>
            <person name="Lv J."/>
            <person name="Arendt D."/>
            <person name="Savage R."/>
            <person name="Osoegawa K."/>
            <person name="de Jong P."/>
            <person name="Grimwood J."/>
            <person name="Chapman J.A."/>
            <person name="Shapiro H."/>
            <person name="Aerts A."/>
            <person name="Otillar R.P."/>
            <person name="Terry A.Y."/>
            <person name="Boore J.L."/>
            <person name="Grigoriev I.V."/>
            <person name="Lindberg D.R."/>
            <person name="Seaver E.C."/>
            <person name="Weisblat D.A."/>
            <person name="Putnam N.H."/>
            <person name="Rokhsar D.S."/>
        </authorList>
    </citation>
    <scope>NUCLEOTIDE SEQUENCE</scope>
    <source>
        <strain evidence="1 3">I ESC-2004</strain>
    </source>
</reference>
<dbReference type="Pfam" id="PF00653">
    <property type="entry name" value="BIR"/>
    <property type="match status" value="1"/>
</dbReference>
<dbReference type="GO" id="GO:0051726">
    <property type="term" value="P:regulation of cell cycle"/>
    <property type="evidence" value="ECO:0007669"/>
    <property type="project" value="TreeGrafter"/>
</dbReference>
<dbReference type="InterPro" id="IPR050784">
    <property type="entry name" value="IAP"/>
</dbReference>
<dbReference type="Proteomes" id="UP000014760">
    <property type="component" value="Unassembled WGS sequence"/>
</dbReference>
<dbReference type="EnsemblMetazoa" id="CapteT139403">
    <property type="protein sequence ID" value="CapteP139403"/>
    <property type="gene ID" value="CapteG139403"/>
</dbReference>
<accession>R7TK10</accession>
<dbReference type="Gene3D" id="1.10.1170.10">
    <property type="entry name" value="Inhibitor Of Apoptosis Protein (2mihbC-IAP-1), Chain A"/>
    <property type="match status" value="1"/>
</dbReference>
<dbReference type="GO" id="GO:0005634">
    <property type="term" value="C:nucleus"/>
    <property type="evidence" value="ECO:0007669"/>
    <property type="project" value="TreeGrafter"/>
</dbReference>
<gene>
    <name evidence="1" type="ORF">CAPTEDRAFT_139403</name>
</gene>
<dbReference type="GO" id="GO:0005737">
    <property type="term" value="C:cytoplasm"/>
    <property type="evidence" value="ECO:0007669"/>
    <property type="project" value="TreeGrafter"/>
</dbReference>
<dbReference type="HOGENOM" id="CLU_207559_0_0_1"/>
<dbReference type="AlphaFoldDB" id="R7TK10"/>
<sequence>VGQADKIECFFCGCLVQDWKPRDEPWTEHAKRSPHCSFVRLHKGDAFVQDVTSYESVHGGDVST</sequence>
<reference evidence="2" key="3">
    <citation type="submission" date="2015-06" db="UniProtKB">
        <authorList>
            <consortium name="EnsemblMetazoa"/>
        </authorList>
    </citation>
    <scope>IDENTIFICATION</scope>
</reference>
<dbReference type="EMBL" id="KB309537">
    <property type="protein sequence ID" value="ELT94059.1"/>
    <property type="molecule type" value="Genomic_DNA"/>
</dbReference>
<dbReference type="SMART" id="SM00238">
    <property type="entry name" value="BIR"/>
    <property type="match status" value="1"/>
</dbReference>
<dbReference type="OrthoDB" id="6104385at2759"/>
<dbReference type="PROSITE" id="PS50143">
    <property type="entry name" value="BIR_REPEAT_2"/>
    <property type="match status" value="1"/>
</dbReference>
<protein>
    <submittedName>
        <fullName evidence="1 2">Uncharacterized protein</fullName>
    </submittedName>
</protein>
<reference evidence="3" key="1">
    <citation type="submission" date="2012-12" db="EMBL/GenBank/DDBJ databases">
        <authorList>
            <person name="Hellsten U."/>
            <person name="Grimwood J."/>
            <person name="Chapman J.A."/>
            <person name="Shapiro H."/>
            <person name="Aerts A."/>
            <person name="Otillar R.P."/>
            <person name="Terry A.Y."/>
            <person name="Boore J.L."/>
            <person name="Simakov O."/>
            <person name="Marletaz F."/>
            <person name="Cho S.-J."/>
            <person name="Edsinger-Gonzales E."/>
            <person name="Havlak P."/>
            <person name="Kuo D.-H."/>
            <person name="Larsson T."/>
            <person name="Lv J."/>
            <person name="Arendt D."/>
            <person name="Savage R."/>
            <person name="Osoegawa K."/>
            <person name="de Jong P."/>
            <person name="Lindberg D.R."/>
            <person name="Seaver E.C."/>
            <person name="Weisblat D.A."/>
            <person name="Putnam N.H."/>
            <person name="Grigoriev I.V."/>
            <person name="Rokhsar D.S."/>
        </authorList>
    </citation>
    <scope>NUCLEOTIDE SEQUENCE</scope>
    <source>
        <strain evidence="3">I ESC-2004</strain>
    </source>
</reference>
<dbReference type="STRING" id="283909.R7TK10"/>
<dbReference type="InterPro" id="IPR001370">
    <property type="entry name" value="BIR_rpt"/>
</dbReference>
<evidence type="ECO:0000313" key="1">
    <source>
        <dbReference type="EMBL" id="ELT94059.1"/>
    </source>
</evidence>
<dbReference type="EMBL" id="AMQN01000293">
    <property type="status" value="NOT_ANNOTATED_CDS"/>
    <property type="molecule type" value="Genomic_DNA"/>
</dbReference>
<evidence type="ECO:0000313" key="3">
    <source>
        <dbReference type="Proteomes" id="UP000014760"/>
    </source>
</evidence>
<name>R7TK10_CAPTE</name>
<organism evidence="1">
    <name type="scientific">Capitella teleta</name>
    <name type="common">Polychaete worm</name>
    <dbReference type="NCBI Taxonomy" id="283909"/>
    <lineage>
        <taxon>Eukaryota</taxon>
        <taxon>Metazoa</taxon>
        <taxon>Spiralia</taxon>
        <taxon>Lophotrochozoa</taxon>
        <taxon>Annelida</taxon>
        <taxon>Polychaeta</taxon>
        <taxon>Sedentaria</taxon>
        <taxon>Scolecida</taxon>
        <taxon>Capitellidae</taxon>
        <taxon>Capitella</taxon>
    </lineage>
</organism>
<dbReference type="SUPFAM" id="SSF57924">
    <property type="entry name" value="Inhibitor of apoptosis (IAP) repeat"/>
    <property type="match status" value="1"/>
</dbReference>